<dbReference type="Proteomes" id="UP001304515">
    <property type="component" value="Chromosome"/>
</dbReference>
<keyword evidence="2" id="KW-0732">Signal</keyword>
<dbReference type="InterPro" id="IPR058792">
    <property type="entry name" value="Beta-barrel_RND_2"/>
</dbReference>
<feature type="chain" id="PRO_5044705127" evidence="2">
    <location>
        <begin position="24"/>
        <end position="363"/>
    </location>
</feature>
<evidence type="ECO:0000259" key="3">
    <source>
        <dbReference type="Pfam" id="PF25954"/>
    </source>
</evidence>
<dbReference type="GO" id="GO:1990281">
    <property type="term" value="C:efflux pump complex"/>
    <property type="evidence" value="ECO:0007669"/>
    <property type="project" value="TreeGrafter"/>
</dbReference>
<dbReference type="PANTHER" id="PTHR30469:SF15">
    <property type="entry name" value="HLYD FAMILY OF SECRETION PROTEINS"/>
    <property type="match status" value="1"/>
</dbReference>
<dbReference type="RefSeq" id="WP_313322039.1">
    <property type="nucleotide sequence ID" value="NZ_CP134878.1"/>
</dbReference>
<dbReference type="GO" id="GO:0015562">
    <property type="term" value="F:efflux transmembrane transporter activity"/>
    <property type="evidence" value="ECO:0007669"/>
    <property type="project" value="TreeGrafter"/>
</dbReference>
<evidence type="ECO:0000256" key="1">
    <source>
        <dbReference type="SAM" id="Coils"/>
    </source>
</evidence>
<dbReference type="PANTHER" id="PTHR30469">
    <property type="entry name" value="MULTIDRUG RESISTANCE PROTEIN MDTA"/>
    <property type="match status" value="1"/>
</dbReference>
<proteinExistence type="predicted"/>
<keyword evidence="7" id="KW-1185">Reference proteome</keyword>
<evidence type="ECO:0000313" key="6">
    <source>
        <dbReference type="EMBL" id="WNM22314.1"/>
    </source>
</evidence>
<accession>A0AA96F1A1</accession>
<dbReference type="AlphaFoldDB" id="A0AA96EW80"/>
<evidence type="ECO:0000313" key="7">
    <source>
        <dbReference type="Proteomes" id="UP001304515"/>
    </source>
</evidence>
<feature type="domain" description="CusB-like beta-barrel" evidence="3">
    <location>
        <begin position="235"/>
        <end position="306"/>
    </location>
</feature>
<dbReference type="Gene3D" id="2.40.420.20">
    <property type="match status" value="1"/>
</dbReference>
<feature type="coiled-coil region" evidence="1">
    <location>
        <begin position="155"/>
        <end position="182"/>
    </location>
</feature>
<evidence type="ECO:0000256" key="2">
    <source>
        <dbReference type="SAM" id="SignalP"/>
    </source>
</evidence>
<accession>A0AA96EW80</accession>
<dbReference type="InterPro" id="IPR058647">
    <property type="entry name" value="BSH_CzcB-like"/>
</dbReference>
<gene>
    <name evidence="6" type="ORF">RN605_02880</name>
    <name evidence="5" type="ORF">RN608_09580</name>
</gene>
<dbReference type="PROSITE" id="PS51257">
    <property type="entry name" value="PROKAR_LIPOPROTEIN"/>
    <property type="match status" value="1"/>
</dbReference>
<organism evidence="5">
    <name type="scientific">Flavobacterium capsici</name>
    <dbReference type="NCBI Taxonomy" id="3075618"/>
    <lineage>
        <taxon>Bacteria</taxon>
        <taxon>Pseudomonadati</taxon>
        <taxon>Bacteroidota</taxon>
        <taxon>Flavobacteriia</taxon>
        <taxon>Flavobacteriales</taxon>
        <taxon>Flavobacteriaceae</taxon>
        <taxon>Flavobacterium</taxon>
    </lineage>
</organism>
<protein>
    <submittedName>
        <fullName evidence="5">Efflux RND transporter periplasmic adaptor subunit</fullName>
    </submittedName>
</protein>
<feature type="signal peptide" evidence="2">
    <location>
        <begin position="1"/>
        <end position="23"/>
    </location>
</feature>
<dbReference type="EMBL" id="CP134890">
    <property type="protein sequence ID" value="WNM22314.1"/>
    <property type="molecule type" value="Genomic_DNA"/>
</dbReference>
<feature type="domain" description="CzcB-like barrel-sandwich hybrid" evidence="4">
    <location>
        <begin position="51"/>
        <end position="224"/>
    </location>
</feature>
<dbReference type="KEGG" id="fcj:RN605_02880"/>
<dbReference type="SUPFAM" id="SSF111369">
    <property type="entry name" value="HlyD-like secretion proteins"/>
    <property type="match status" value="1"/>
</dbReference>
<dbReference type="Pfam" id="PF25954">
    <property type="entry name" value="Beta-barrel_RND_2"/>
    <property type="match status" value="1"/>
</dbReference>
<dbReference type="Gene3D" id="2.40.30.170">
    <property type="match status" value="1"/>
</dbReference>
<sequence>MKSIKFLVSLVVLLFVLSCSKSSQESIHPKKGTITESVYASGIVKAQDQYTVFPLVSGVLKSIDVEVGQAIAEGQPLFKIESEKASLATDNSRLAYQLSQENSRYIKDKIAEMETRVQAAKDKLALDASIFERNKRIKQYNVISEVDYEKVELAYKNSKSNYESTLRQLDQLRAQLKNEESRNNINLKISQKAENDFTVKSAFSGKLFDVLVEEGQLVGPQTVLAIIGKNDAFYLELEVDENDMVKVALGQKMVVTLDSYKNKAFEAVVDKIYPIMNERSRTFRIEAHFTNIPPKLYPNLTIEANIIIQTKKDAITIPKSYLVDDEYVIMENDEKRKVKTGLNDYNNVEILDGLKADETIIKP</sequence>
<evidence type="ECO:0000313" key="5">
    <source>
        <dbReference type="EMBL" id="WNM18263.1"/>
    </source>
</evidence>
<keyword evidence="1" id="KW-0175">Coiled coil</keyword>
<dbReference type="Gene3D" id="2.40.50.100">
    <property type="match status" value="1"/>
</dbReference>
<evidence type="ECO:0000259" key="4">
    <source>
        <dbReference type="Pfam" id="PF25973"/>
    </source>
</evidence>
<reference evidence="5 7" key="1">
    <citation type="submission" date="2023-09" db="EMBL/GenBank/DDBJ databases">
        <title>Flavobacterium sp. a novel bacteria isolate from Pepper rhizosphere.</title>
        <authorList>
            <person name="Peng Y."/>
            <person name="Lee J."/>
        </authorList>
    </citation>
    <scope>NUCLEOTIDE SEQUENCE</scope>
    <source>
        <strain evidence="5">PMR2A8</strain>
        <strain evidence="6 7">PMTSA4</strain>
    </source>
</reference>
<dbReference type="EMBL" id="CP134878">
    <property type="protein sequence ID" value="WNM18263.1"/>
    <property type="molecule type" value="Genomic_DNA"/>
</dbReference>
<name>A0AA96EW80_9FLAO</name>
<dbReference type="Pfam" id="PF25973">
    <property type="entry name" value="BSH_CzcB"/>
    <property type="match status" value="1"/>
</dbReference>